<dbReference type="AlphaFoldDB" id="A0A915NWM0"/>
<sequence>MAIFRRINTVKAINFFVKVDDNLEKCVTTEFNIKSAEEKNTISTFKELVRLVIVESFLNLNDGEMIKEGNKFYTEDLSFSRRYPTELVAYKYDLCPLFDDESYEFNEDINGEIIENRITFNKNVIKKYLNPRELKNLSKNILFNENWQKWFYYCKKYYKIGNDGKAQDMKVSDTLVAQVGHLIL</sequence>
<evidence type="ECO:0000313" key="1">
    <source>
        <dbReference type="Proteomes" id="UP000887560"/>
    </source>
</evidence>
<accession>A0A915NWM0</accession>
<keyword evidence="1" id="KW-1185">Reference proteome</keyword>
<name>A0A915NWM0_9BILA</name>
<protein>
    <submittedName>
        <fullName evidence="2">Uncharacterized protein</fullName>
    </submittedName>
</protein>
<organism evidence="1 2">
    <name type="scientific">Meloidogyne floridensis</name>
    <dbReference type="NCBI Taxonomy" id="298350"/>
    <lineage>
        <taxon>Eukaryota</taxon>
        <taxon>Metazoa</taxon>
        <taxon>Ecdysozoa</taxon>
        <taxon>Nematoda</taxon>
        <taxon>Chromadorea</taxon>
        <taxon>Rhabditida</taxon>
        <taxon>Tylenchina</taxon>
        <taxon>Tylenchomorpha</taxon>
        <taxon>Tylenchoidea</taxon>
        <taxon>Meloidogynidae</taxon>
        <taxon>Meloidogyninae</taxon>
        <taxon>Meloidogyne</taxon>
    </lineage>
</organism>
<dbReference type="WBParaSite" id="scf7180000421481.g7036">
    <property type="protein sequence ID" value="scf7180000421481.g7036"/>
    <property type="gene ID" value="scf7180000421481.g7036"/>
</dbReference>
<evidence type="ECO:0000313" key="2">
    <source>
        <dbReference type="WBParaSite" id="scf7180000421481.g7036"/>
    </source>
</evidence>
<dbReference type="Proteomes" id="UP000887560">
    <property type="component" value="Unplaced"/>
</dbReference>
<proteinExistence type="predicted"/>
<reference evidence="2" key="1">
    <citation type="submission" date="2022-11" db="UniProtKB">
        <authorList>
            <consortium name="WormBaseParasite"/>
        </authorList>
    </citation>
    <scope>IDENTIFICATION</scope>
</reference>